<comment type="caution">
    <text evidence="1">The sequence shown here is derived from an EMBL/GenBank/DDBJ whole genome shotgun (WGS) entry which is preliminary data.</text>
</comment>
<evidence type="ECO:0000313" key="1">
    <source>
        <dbReference type="EMBL" id="GKV50804.1"/>
    </source>
</evidence>
<evidence type="ECO:0000313" key="2">
    <source>
        <dbReference type="Proteomes" id="UP001054252"/>
    </source>
</evidence>
<dbReference type="Proteomes" id="UP001054252">
    <property type="component" value="Unassembled WGS sequence"/>
</dbReference>
<dbReference type="AlphaFoldDB" id="A0AAV5MNV4"/>
<proteinExistence type="predicted"/>
<gene>
    <name evidence="1" type="ORF">SLEP1_g57497</name>
</gene>
<accession>A0AAV5MNV4</accession>
<organism evidence="1 2">
    <name type="scientific">Rubroshorea leprosula</name>
    <dbReference type="NCBI Taxonomy" id="152421"/>
    <lineage>
        <taxon>Eukaryota</taxon>
        <taxon>Viridiplantae</taxon>
        <taxon>Streptophyta</taxon>
        <taxon>Embryophyta</taxon>
        <taxon>Tracheophyta</taxon>
        <taxon>Spermatophyta</taxon>
        <taxon>Magnoliopsida</taxon>
        <taxon>eudicotyledons</taxon>
        <taxon>Gunneridae</taxon>
        <taxon>Pentapetalae</taxon>
        <taxon>rosids</taxon>
        <taxon>malvids</taxon>
        <taxon>Malvales</taxon>
        <taxon>Dipterocarpaceae</taxon>
        <taxon>Rubroshorea</taxon>
    </lineage>
</organism>
<keyword evidence="2" id="KW-1185">Reference proteome</keyword>
<sequence length="38" mass="4605">MRYIREIELVKHADFYKFHSSVSFRIYNTGNEAGKKRI</sequence>
<dbReference type="EMBL" id="BPVZ01000397">
    <property type="protein sequence ID" value="GKV50804.1"/>
    <property type="molecule type" value="Genomic_DNA"/>
</dbReference>
<reference evidence="1 2" key="1">
    <citation type="journal article" date="2021" name="Commun. Biol.">
        <title>The genome of Shorea leprosula (Dipterocarpaceae) highlights the ecological relevance of drought in aseasonal tropical rainforests.</title>
        <authorList>
            <person name="Ng K.K.S."/>
            <person name="Kobayashi M.J."/>
            <person name="Fawcett J.A."/>
            <person name="Hatakeyama M."/>
            <person name="Paape T."/>
            <person name="Ng C.H."/>
            <person name="Ang C.C."/>
            <person name="Tnah L.H."/>
            <person name="Lee C.T."/>
            <person name="Nishiyama T."/>
            <person name="Sese J."/>
            <person name="O'Brien M.J."/>
            <person name="Copetti D."/>
            <person name="Mohd Noor M.I."/>
            <person name="Ong R.C."/>
            <person name="Putra M."/>
            <person name="Sireger I.Z."/>
            <person name="Indrioko S."/>
            <person name="Kosugi Y."/>
            <person name="Izuno A."/>
            <person name="Isagi Y."/>
            <person name="Lee S.L."/>
            <person name="Shimizu K.K."/>
        </authorList>
    </citation>
    <scope>NUCLEOTIDE SEQUENCE [LARGE SCALE GENOMIC DNA]</scope>
    <source>
        <strain evidence="1">214</strain>
    </source>
</reference>
<protein>
    <submittedName>
        <fullName evidence="1">Uncharacterized protein</fullName>
    </submittedName>
</protein>
<name>A0AAV5MNV4_9ROSI</name>